<dbReference type="RefSeq" id="WP_052111604.1">
    <property type="nucleotide sequence ID" value="NZ_AVPK01000001.1"/>
</dbReference>
<gene>
    <name evidence="2" type="ORF">N803_01830</name>
</gene>
<keyword evidence="3" id="KW-1185">Reference proteome</keyword>
<evidence type="ECO:0000313" key="3">
    <source>
        <dbReference type="Proteomes" id="UP000030011"/>
    </source>
</evidence>
<dbReference type="STRING" id="1385521.N803_01830"/>
<protein>
    <submittedName>
        <fullName evidence="2">Uncharacterized protein</fullName>
    </submittedName>
</protein>
<dbReference type="AlphaFoldDB" id="A0A0A0JSB8"/>
<dbReference type="eggNOG" id="COG1404">
    <property type="taxonomic scope" value="Bacteria"/>
</dbReference>
<feature type="region of interest" description="Disordered" evidence="1">
    <location>
        <begin position="1"/>
        <end position="34"/>
    </location>
</feature>
<comment type="caution">
    <text evidence="2">The sequence shown here is derived from an EMBL/GenBank/DDBJ whole genome shotgun (WGS) entry which is preliminary data.</text>
</comment>
<dbReference type="Proteomes" id="UP000030011">
    <property type="component" value="Unassembled WGS sequence"/>
</dbReference>
<reference evidence="2 3" key="1">
    <citation type="submission" date="2013-08" db="EMBL/GenBank/DDBJ databases">
        <title>The genome sequence of Knoellia subterranea.</title>
        <authorList>
            <person name="Zhu W."/>
            <person name="Wang G."/>
        </authorList>
    </citation>
    <scope>NUCLEOTIDE SEQUENCE [LARGE SCALE GENOMIC DNA]</scope>
    <source>
        <strain evidence="2 3">KCTC 19937</strain>
    </source>
</reference>
<accession>A0A0A0JSB8</accession>
<dbReference type="InterPro" id="IPR006311">
    <property type="entry name" value="TAT_signal"/>
</dbReference>
<sequence>MGTINEPSGSTREVAQGTDTHASTTTERRTADRRSLIRNATLAAGGVVAANVALARPAAANDPNDITLSSSKTTAGLTGATTTHVGAGAAFMFQTGNVWSPGSSAYGCAVAGWANLPSKPHGVYGWTGQPGYAVIGYGNASTSTGAMFHGGRANVFLQPSGASPASRSDAHSTGEFIEDSAGNLWVCVGSGSPGRWRKLAGPATAGAYHALTPGRAYDSRLAVPGPQGPIGPGANRTISVAHSRNPSTGAVVTSNFVPAGATAVFINFTIVSTAGGGYLTVNPGGTTSIGASAINWNSTGQVVANGLAVALNASRQLTIVNGSGGRAHFIVDVMGYYL</sequence>
<dbReference type="OrthoDB" id="4855196at2"/>
<dbReference type="PROSITE" id="PS51318">
    <property type="entry name" value="TAT"/>
    <property type="match status" value="1"/>
</dbReference>
<proteinExistence type="predicted"/>
<evidence type="ECO:0000313" key="2">
    <source>
        <dbReference type="EMBL" id="KGN39589.1"/>
    </source>
</evidence>
<organism evidence="2 3">
    <name type="scientific">Knoellia subterranea KCTC 19937</name>
    <dbReference type="NCBI Taxonomy" id="1385521"/>
    <lineage>
        <taxon>Bacteria</taxon>
        <taxon>Bacillati</taxon>
        <taxon>Actinomycetota</taxon>
        <taxon>Actinomycetes</taxon>
        <taxon>Micrococcales</taxon>
        <taxon>Intrasporangiaceae</taxon>
        <taxon>Knoellia</taxon>
    </lineage>
</organism>
<feature type="compositionally biased region" description="Polar residues" evidence="1">
    <location>
        <begin position="1"/>
        <end position="25"/>
    </location>
</feature>
<name>A0A0A0JSB8_9MICO</name>
<evidence type="ECO:0000256" key="1">
    <source>
        <dbReference type="SAM" id="MobiDB-lite"/>
    </source>
</evidence>
<dbReference type="EMBL" id="AVPK01000001">
    <property type="protein sequence ID" value="KGN39589.1"/>
    <property type="molecule type" value="Genomic_DNA"/>
</dbReference>